<dbReference type="GO" id="GO:0016020">
    <property type="term" value="C:membrane"/>
    <property type="evidence" value="ECO:0007669"/>
    <property type="project" value="UniProtKB-SubCell"/>
</dbReference>
<evidence type="ECO:0000313" key="7">
    <source>
        <dbReference type="EMBL" id="RCI16118.1"/>
    </source>
</evidence>
<evidence type="ECO:0000256" key="4">
    <source>
        <dbReference type="ARBA" id="ARBA00023136"/>
    </source>
</evidence>
<evidence type="ECO:0000259" key="6">
    <source>
        <dbReference type="Pfam" id="PF01284"/>
    </source>
</evidence>
<keyword evidence="4 5" id="KW-0472">Membrane</keyword>
<comment type="caution">
    <text evidence="7">The sequence shown here is derived from an EMBL/GenBank/DDBJ whole genome shotgun (WGS) entry which is preliminary data.</text>
</comment>
<evidence type="ECO:0000256" key="1">
    <source>
        <dbReference type="ARBA" id="ARBA00004141"/>
    </source>
</evidence>
<name>A0A367LNV9_9HYPO</name>
<sequence length="157" mass="16588">MGRSTIVSLRIFQGLLATVNLALSAFVVNWYLVTTIRGSPPSVGFLVFAAIFSLLSILHLELVPRYFPRAGGPNLTLGVEAFNALLYFAAFIAHAVFLGSLAMCHGSVCAASRVDSVVAAAAFCAWVASTIVTARDMFVAGLVRPGGDKTPISVREP</sequence>
<organism evidence="7 8">
    <name type="scientific">Ophiocordyceps polyrhachis-furcata BCC 54312</name>
    <dbReference type="NCBI Taxonomy" id="1330021"/>
    <lineage>
        <taxon>Eukaryota</taxon>
        <taxon>Fungi</taxon>
        <taxon>Dikarya</taxon>
        <taxon>Ascomycota</taxon>
        <taxon>Pezizomycotina</taxon>
        <taxon>Sordariomycetes</taxon>
        <taxon>Hypocreomycetidae</taxon>
        <taxon>Hypocreales</taxon>
        <taxon>Ophiocordycipitaceae</taxon>
        <taxon>Ophiocordyceps</taxon>
    </lineage>
</organism>
<keyword evidence="8" id="KW-1185">Reference proteome</keyword>
<proteinExistence type="predicted"/>
<feature type="transmembrane region" description="Helical" evidence="5">
    <location>
        <begin position="114"/>
        <end position="134"/>
    </location>
</feature>
<feature type="domain" description="MARVEL" evidence="6">
    <location>
        <begin position="7"/>
        <end position="132"/>
    </location>
</feature>
<protein>
    <recommendedName>
        <fullName evidence="6">MARVEL domain-containing protein</fullName>
    </recommendedName>
</protein>
<dbReference type="OrthoDB" id="2117453at2759"/>
<keyword evidence="3 5" id="KW-1133">Transmembrane helix</keyword>
<accession>A0A367LNV9</accession>
<evidence type="ECO:0000256" key="3">
    <source>
        <dbReference type="ARBA" id="ARBA00022989"/>
    </source>
</evidence>
<dbReference type="EMBL" id="LKCN02000001">
    <property type="protein sequence ID" value="RCI16118.1"/>
    <property type="molecule type" value="Genomic_DNA"/>
</dbReference>
<evidence type="ECO:0000256" key="5">
    <source>
        <dbReference type="SAM" id="Phobius"/>
    </source>
</evidence>
<gene>
    <name evidence="7" type="ORF">L249_3269</name>
</gene>
<evidence type="ECO:0000256" key="2">
    <source>
        <dbReference type="ARBA" id="ARBA00022692"/>
    </source>
</evidence>
<dbReference type="STRING" id="1330021.A0A367LNV9"/>
<feature type="transmembrane region" description="Helical" evidence="5">
    <location>
        <begin position="84"/>
        <end position="108"/>
    </location>
</feature>
<dbReference type="Pfam" id="PF01284">
    <property type="entry name" value="MARVEL"/>
    <property type="match status" value="1"/>
</dbReference>
<dbReference type="Proteomes" id="UP000253664">
    <property type="component" value="Unassembled WGS sequence"/>
</dbReference>
<dbReference type="AlphaFoldDB" id="A0A367LNV9"/>
<reference evidence="7 8" key="1">
    <citation type="journal article" date="2015" name="BMC Genomics">
        <title>Insights from the genome of Ophiocordyceps polyrhachis-furcata to pathogenicity and host specificity in insect fungi.</title>
        <authorList>
            <person name="Wichadakul D."/>
            <person name="Kobmoo N."/>
            <person name="Ingsriswang S."/>
            <person name="Tangphatsornruang S."/>
            <person name="Chantasingh D."/>
            <person name="Luangsa-ard J.J."/>
            <person name="Eurwilaichitr L."/>
        </authorList>
    </citation>
    <scope>NUCLEOTIDE SEQUENCE [LARGE SCALE GENOMIC DNA]</scope>
    <source>
        <strain evidence="7 8">BCC 54312</strain>
    </source>
</reference>
<feature type="transmembrane region" description="Helical" evidence="5">
    <location>
        <begin position="12"/>
        <end position="33"/>
    </location>
</feature>
<evidence type="ECO:0000313" key="8">
    <source>
        <dbReference type="Proteomes" id="UP000253664"/>
    </source>
</evidence>
<dbReference type="PANTHER" id="PTHR37451">
    <property type="entry name" value="MARVEL DOMAIN"/>
    <property type="match status" value="1"/>
</dbReference>
<comment type="subcellular location">
    <subcellularLocation>
        <location evidence="1">Membrane</location>
        <topology evidence="1">Multi-pass membrane protein</topology>
    </subcellularLocation>
</comment>
<feature type="transmembrane region" description="Helical" evidence="5">
    <location>
        <begin position="45"/>
        <end position="63"/>
    </location>
</feature>
<dbReference type="PANTHER" id="PTHR37451:SF5">
    <property type="entry name" value="MARVEL DOMAIN-CONTAINING PROTEIN"/>
    <property type="match status" value="1"/>
</dbReference>
<keyword evidence="2 5" id="KW-0812">Transmembrane</keyword>
<dbReference type="InterPro" id="IPR008253">
    <property type="entry name" value="Marvel"/>
</dbReference>